<dbReference type="Proteomes" id="UP000010105">
    <property type="component" value="Plasmid pSYMBR3459"/>
</dbReference>
<proteinExistence type="predicted"/>
<dbReference type="EMBL" id="CP003865">
    <property type="protein sequence ID" value="AFT90480.1"/>
    <property type="molecule type" value="Genomic_DNA"/>
</dbReference>
<protein>
    <submittedName>
        <fullName evidence="1">Uncharacterized protein</fullName>
    </submittedName>
</protein>
<accession>K0DZW0</accession>
<evidence type="ECO:0000313" key="1">
    <source>
        <dbReference type="EMBL" id="AFT90480.1"/>
    </source>
</evidence>
<dbReference type="HOGENOM" id="CLU_2435207_0_0_4"/>
<reference evidence="1 2" key="1">
    <citation type="journal article" date="2012" name="J. Bacteriol.">
        <title>Complete Genome Sequence of Burkholderia phenoliruptrix BR3459a (CLA1), a Heat-Tolerant, Nitrogen-Fixing Symbiont of Mimosa flocculosa.</title>
        <authorList>
            <person name="de Oliveira Cunha C."/>
            <person name="Goda Zuleta L.F."/>
            <person name="Paula de Almeida L.G."/>
            <person name="Prioli Ciapina L."/>
            <person name="Lustrino Borges W."/>
            <person name="Pitard R.M."/>
            <person name="Baldani J.I."/>
            <person name="Straliotto R."/>
            <person name="de Faria S.M."/>
            <person name="Hungria M."/>
            <person name="Sousa Cavada B."/>
            <person name="Mercante F.M."/>
            <person name="Ribeiro de Vasconcelos A.T."/>
        </authorList>
    </citation>
    <scope>NUCLEOTIDE SEQUENCE [LARGE SCALE GENOMIC DNA]</scope>
    <source>
        <strain evidence="1 2">BR3459a</strain>
        <plasmid evidence="1 2">pSYMBR3459</plasmid>
    </source>
</reference>
<dbReference type="PATRIC" id="fig|1229205.11.peg.7243"/>
<dbReference type="KEGG" id="bpx:BUPH_08406"/>
<evidence type="ECO:0000313" key="2">
    <source>
        <dbReference type="Proteomes" id="UP000010105"/>
    </source>
</evidence>
<gene>
    <name evidence="1" type="ORF">BUPH_08406</name>
</gene>
<name>K0DZW0_9BURK</name>
<dbReference type="AlphaFoldDB" id="K0DZW0"/>
<organism evidence="1 2">
    <name type="scientific">Paraburkholderia phenoliruptrix BR3459a</name>
    <dbReference type="NCBI Taxonomy" id="1229205"/>
    <lineage>
        <taxon>Bacteria</taxon>
        <taxon>Pseudomonadati</taxon>
        <taxon>Pseudomonadota</taxon>
        <taxon>Betaproteobacteria</taxon>
        <taxon>Burkholderiales</taxon>
        <taxon>Burkholderiaceae</taxon>
        <taxon>Paraburkholderia</taxon>
    </lineage>
</organism>
<keyword evidence="1" id="KW-0614">Plasmid</keyword>
<sequence length="90" mass="10458">MKWTSRTLTTYLRNRFDHRQSHQDIHDFVARATAAGVLQLGVGQNHSILHPILHAIGKARPVDPESDLREYLKFNLSVEHAKRMVRIPRH</sequence>
<geneLocation type="plasmid" evidence="1 2">
    <name>pSYMBR3459</name>
</geneLocation>